<evidence type="ECO:0000259" key="16">
    <source>
        <dbReference type="PROSITE" id="PS50113"/>
    </source>
</evidence>
<dbReference type="Gene3D" id="3.30.450.20">
    <property type="entry name" value="PAS domain"/>
    <property type="match status" value="3"/>
</dbReference>
<evidence type="ECO:0000256" key="12">
    <source>
        <dbReference type="PROSITE-ProRule" id="PRU00169"/>
    </source>
</evidence>
<feature type="domain" description="PAS" evidence="15">
    <location>
        <begin position="346"/>
        <end position="391"/>
    </location>
</feature>
<keyword evidence="11" id="KW-0843">Virulence</keyword>
<dbReference type="Gene3D" id="3.40.50.2300">
    <property type="match status" value="1"/>
</dbReference>
<proteinExistence type="predicted"/>
<sequence length="816" mass="88774">MAGRIRRRLRPLAILFWASLVLPGAVAAAIAWNNHNRTLAEADARAQQTVSILEEHALRMFEAQLGAIAAVEARIAGMDWQQIGTSEEVHRLLRSVAQDTPHIDGMWLVAPDGHGANSADFFPVPRVDTSSRGYFQALRRRDEIHFGEMIRGRLKGNLNFNLSRRRASADEAFDGLVMVTISLDYLANFWREVLGEGPHSVRLLRRDGEVAAVYPVVDEPPPPLARDAPFFAAMAGREAGTYSGRAEADGRERLYAFTALGAFPAYMVVGLDKETILAPWRRDAGVLALLAAVASMALATLVRLARRRERLLAREVERRRRAEHSLIAKEEHVAALERVETALRRSEERFRSLFETLTYGVIFHDAEGSIRSANDSAAQILGVGVQEMTRRDTADPRWDVVDGQGRPLAPHQYPVVVALRTGRTVRGFSLGTYNPKAGERRWLMVDAVPQWLDGHERPSGVVVIFSDVTEHRRAEESQRLLLREIDHRAKNALAVVQAVIRLTRADTASGFAEAVEGRVAALARAHTLLARHRWEGADLRTLLDEELAPYEGGRVQIEGPSTILRADAAQPLGMVVHELATNAAKYGALSMPGGRLEVSWELATGEPGLELRWTEAGGPPVAQPARQGFGSTLIEQTVCSQLHGSIERDWRPEGLRVLVRLPAGCLTSGRRSGEPSPQARPGVAPDLKGARLLVAEDQAALALELRAALLTAGCEVVGPASSLEEAARLAVTSRLDGAVLDVDLGGRMIYPVAEILAGRGVPVLFCTGFGEIDRPPGLEKAPLLRKPVAAAELLATLAHEIARAARGPGVGTRSGS</sequence>
<feature type="transmembrane region" description="Helical" evidence="13">
    <location>
        <begin position="284"/>
        <end position="305"/>
    </location>
</feature>
<evidence type="ECO:0000256" key="7">
    <source>
        <dbReference type="ARBA" id="ARBA00022737"/>
    </source>
</evidence>
<dbReference type="PANTHER" id="PTHR41523">
    <property type="entry name" value="TWO-COMPONENT SYSTEM SENSOR PROTEIN"/>
    <property type="match status" value="1"/>
</dbReference>
<dbReference type="PROSITE" id="PS50110">
    <property type="entry name" value="RESPONSE_REGULATORY"/>
    <property type="match status" value="1"/>
</dbReference>
<evidence type="ECO:0000256" key="13">
    <source>
        <dbReference type="SAM" id="Phobius"/>
    </source>
</evidence>
<keyword evidence="6" id="KW-0808">Transferase</keyword>
<protein>
    <recommendedName>
        <fullName evidence="2">histidine kinase</fullName>
        <ecNumber evidence="2">2.7.13.3</ecNumber>
    </recommendedName>
</protein>
<dbReference type="SMART" id="SM00448">
    <property type="entry name" value="REC"/>
    <property type="match status" value="1"/>
</dbReference>
<dbReference type="InterPro" id="IPR001789">
    <property type="entry name" value="Sig_transdc_resp-reg_receiver"/>
</dbReference>
<dbReference type="Gene3D" id="3.30.565.10">
    <property type="entry name" value="Histidine kinase-like ATPase, C-terminal domain"/>
    <property type="match status" value="1"/>
</dbReference>
<dbReference type="InterPro" id="IPR036890">
    <property type="entry name" value="HATPase_C_sf"/>
</dbReference>
<keyword evidence="9 17" id="KW-0418">Kinase</keyword>
<evidence type="ECO:0000256" key="10">
    <source>
        <dbReference type="ARBA" id="ARBA00022840"/>
    </source>
</evidence>
<dbReference type="SUPFAM" id="SSF55874">
    <property type="entry name" value="ATPase domain of HSP90 chaperone/DNA topoisomerase II/histidine kinase"/>
    <property type="match status" value="1"/>
</dbReference>
<comment type="caution">
    <text evidence="17">The sequence shown here is derived from an EMBL/GenBank/DDBJ whole genome shotgun (WGS) entry which is preliminary data.</text>
</comment>
<evidence type="ECO:0000256" key="11">
    <source>
        <dbReference type="ARBA" id="ARBA00023026"/>
    </source>
</evidence>
<dbReference type="SMART" id="SM00091">
    <property type="entry name" value="PAS"/>
    <property type="match status" value="1"/>
</dbReference>
<dbReference type="InterPro" id="IPR011102">
    <property type="entry name" value="Sig_transdc_His_kinase_HWE"/>
</dbReference>
<keyword evidence="7" id="KW-0677">Repeat</keyword>
<dbReference type="GO" id="GO:0005524">
    <property type="term" value="F:ATP binding"/>
    <property type="evidence" value="ECO:0007669"/>
    <property type="project" value="UniProtKB-KW"/>
</dbReference>
<evidence type="ECO:0000256" key="3">
    <source>
        <dbReference type="ARBA" id="ARBA00022553"/>
    </source>
</evidence>
<dbReference type="PANTHER" id="PTHR41523:SF8">
    <property type="entry name" value="ETHYLENE RESPONSE SENSOR PROTEIN"/>
    <property type="match status" value="1"/>
</dbReference>
<evidence type="ECO:0000256" key="1">
    <source>
        <dbReference type="ARBA" id="ARBA00000085"/>
    </source>
</evidence>
<evidence type="ECO:0000313" key="17">
    <source>
        <dbReference type="EMBL" id="MDF1586560.1"/>
    </source>
</evidence>
<evidence type="ECO:0000256" key="8">
    <source>
        <dbReference type="ARBA" id="ARBA00022741"/>
    </source>
</evidence>
<dbReference type="PROSITE" id="PS50113">
    <property type="entry name" value="PAC"/>
    <property type="match status" value="1"/>
</dbReference>
<dbReference type="CDD" id="cd12915">
    <property type="entry name" value="PDC2_DGC_like"/>
    <property type="match status" value="1"/>
</dbReference>
<dbReference type="SMART" id="SM00911">
    <property type="entry name" value="HWE_HK"/>
    <property type="match status" value="1"/>
</dbReference>
<evidence type="ECO:0000256" key="6">
    <source>
        <dbReference type="ARBA" id="ARBA00022679"/>
    </source>
</evidence>
<dbReference type="InterPro" id="IPR035965">
    <property type="entry name" value="PAS-like_dom_sf"/>
</dbReference>
<dbReference type="AlphaFoldDB" id="A0AAP3XRF4"/>
<dbReference type="EC" id="2.7.13.3" evidence="2"/>
<dbReference type="PROSITE" id="PS50112">
    <property type="entry name" value="PAS"/>
    <property type="match status" value="1"/>
</dbReference>
<keyword evidence="13" id="KW-0472">Membrane</keyword>
<name>A0AAP3XRF4_9PROT</name>
<evidence type="ECO:0000259" key="15">
    <source>
        <dbReference type="PROSITE" id="PS50112"/>
    </source>
</evidence>
<dbReference type="CDD" id="cd00130">
    <property type="entry name" value="PAS"/>
    <property type="match status" value="1"/>
</dbReference>
<dbReference type="NCBIfam" id="TIGR00229">
    <property type="entry name" value="sensory_box"/>
    <property type="match status" value="1"/>
</dbReference>
<dbReference type="InterPro" id="IPR000014">
    <property type="entry name" value="PAS"/>
</dbReference>
<evidence type="ECO:0000259" key="14">
    <source>
        <dbReference type="PROSITE" id="PS50110"/>
    </source>
</evidence>
<keyword evidence="5" id="KW-0288">FMN</keyword>
<dbReference type="SUPFAM" id="SSF55785">
    <property type="entry name" value="PYP-like sensor domain (PAS domain)"/>
    <property type="match status" value="1"/>
</dbReference>
<keyword evidence="10" id="KW-0067">ATP-binding</keyword>
<dbReference type="RefSeq" id="WP_327788976.1">
    <property type="nucleotide sequence ID" value="NZ_JARGEQ010000091.1"/>
</dbReference>
<gene>
    <name evidence="17" type="ORF">PZ740_09200</name>
</gene>
<organism evidence="17 18">
    <name type="scientific">Marinimicrococcus flavescens</name>
    <dbReference type="NCBI Taxonomy" id="3031815"/>
    <lineage>
        <taxon>Bacteria</taxon>
        <taxon>Pseudomonadati</taxon>
        <taxon>Pseudomonadota</taxon>
        <taxon>Alphaproteobacteria</taxon>
        <taxon>Geminicoccales</taxon>
        <taxon>Geminicoccaceae</taxon>
        <taxon>Marinimicrococcus</taxon>
    </lineage>
</organism>
<keyword evidence="18" id="KW-1185">Reference proteome</keyword>
<feature type="modified residue" description="4-aspartylphosphate" evidence="12">
    <location>
        <position position="741"/>
    </location>
</feature>
<keyword evidence="13" id="KW-0812">Transmembrane</keyword>
<dbReference type="EMBL" id="JARGEQ010000091">
    <property type="protein sequence ID" value="MDF1586560.1"/>
    <property type="molecule type" value="Genomic_DNA"/>
</dbReference>
<evidence type="ECO:0000313" key="18">
    <source>
        <dbReference type="Proteomes" id="UP001301140"/>
    </source>
</evidence>
<dbReference type="Pfam" id="PF07536">
    <property type="entry name" value="HWE_HK"/>
    <property type="match status" value="1"/>
</dbReference>
<evidence type="ECO:0000256" key="4">
    <source>
        <dbReference type="ARBA" id="ARBA00022630"/>
    </source>
</evidence>
<keyword evidence="4" id="KW-0285">Flavoprotein</keyword>
<reference evidence="17 18" key="1">
    <citation type="submission" date="2023-03" db="EMBL/GenBank/DDBJ databases">
        <title>YIM 152171 draft genome.</title>
        <authorList>
            <person name="Yang Z."/>
        </authorList>
    </citation>
    <scope>NUCLEOTIDE SEQUENCE [LARGE SCALE GENOMIC DNA]</scope>
    <source>
        <strain evidence="17 18">YIM 152171</strain>
    </source>
</reference>
<feature type="domain" description="Response regulatory" evidence="14">
    <location>
        <begin position="691"/>
        <end position="801"/>
    </location>
</feature>
<accession>A0AAP3XRF4</accession>
<dbReference type="GO" id="GO:0000160">
    <property type="term" value="P:phosphorelay signal transduction system"/>
    <property type="evidence" value="ECO:0007669"/>
    <property type="project" value="InterPro"/>
</dbReference>
<dbReference type="InterPro" id="IPR000700">
    <property type="entry name" value="PAS-assoc_C"/>
</dbReference>
<dbReference type="Pfam" id="PF13188">
    <property type="entry name" value="PAS_8"/>
    <property type="match status" value="1"/>
</dbReference>
<dbReference type="Proteomes" id="UP001301140">
    <property type="component" value="Unassembled WGS sequence"/>
</dbReference>
<comment type="catalytic activity">
    <reaction evidence="1">
        <text>ATP + protein L-histidine = ADP + protein N-phospho-L-histidine.</text>
        <dbReference type="EC" id="2.7.13.3"/>
    </reaction>
</comment>
<keyword evidence="3 12" id="KW-0597">Phosphoprotein</keyword>
<keyword evidence="13" id="KW-1133">Transmembrane helix</keyword>
<dbReference type="CDD" id="cd12914">
    <property type="entry name" value="PDC1_DGC_like"/>
    <property type="match status" value="1"/>
</dbReference>
<dbReference type="SUPFAM" id="SSF52172">
    <property type="entry name" value="CheY-like"/>
    <property type="match status" value="1"/>
</dbReference>
<evidence type="ECO:0000256" key="2">
    <source>
        <dbReference type="ARBA" id="ARBA00012438"/>
    </source>
</evidence>
<evidence type="ECO:0000256" key="5">
    <source>
        <dbReference type="ARBA" id="ARBA00022643"/>
    </source>
</evidence>
<feature type="transmembrane region" description="Helical" evidence="13">
    <location>
        <begin position="254"/>
        <end position="272"/>
    </location>
</feature>
<keyword evidence="8" id="KW-0547">Nucleotide-binding</keyword>
<dbReference type="InterPro" id="IPR011006">
    <property type="entry name" value="CheY-like_superfamily"/>
</dbReference>
<feature type="domain" description="PAC" evidence="16">
    <location>
        <begin position="426"/>
        <end position="480"/>
    </location>
</feature>
<evidence type="ECO:0000256" key="9">
    <source>
        <dbReference type="ARBA" id="ARBA00022777"/>
    </source>
</evidence>
<dbReference type="GO" id="GO:0004673">
    <property type="term" value="F:protein histidine kinase activity"/>
    <property type="evidence" value="ECO:0007669"/>
    <property type="project" value="UniProtKB-EC"/>
</dbReference>